<reference evidence="1 2" key="1">
    <citation type="submission" date="2022-05" db="EMBL/GenBank/DDBJ databases">
        <authorList>
            <consortium name="Genoscope - CEA"/>
            <person name="William W."/>
        </authorList>
    </citation>
    <scope>NUCLEOTIDE SEQUENCE [LARGE SCALE GENOMIC DNA]</scope>
</reference>
<evidence type="ECO:0000313" key="2">
    <source>
        <dbReference type="Proteomes" id="UP001159427"/>
    </source>
</evidence>
<accession>A0ABN8RAX8</accession>
<name>A0ABN8RAX8_9CNID</name>
<dbReference type="Proteomes" id="UP001159427">
    <property type="component" value="Unassembled WGS sequence"/>
</dbReference>
<comment type="caution">
    <text evidence="1">The sequence shown here is derived from an EMBL/GenBank/DDBJ whole genome shotgun (WGS) entry which is preliminary data.</text>
</comment>
<organism evidence="1 2">
    <name type="scientific">Porites evermanni</name>
    <dbReference type="NCBI Taxonomy" id="104178"/>
    <lineage>
        <taxon>Eukaryota</taxon>
        <taxon>Metazoa</taxon>
        <taxon>Cnidaria</taxon>
        <taxon>Anthozoa</taxon>
        <taxon>Hexacorallia</taxon>
        <taxon>Scleractinia</taxon>
        <taxon>Fungiina</taxon>
        <taxon>Poritidae</taxon>
        <taxon>Porites</taxon>
    </lineage>
</organism>
<keyword evidence="2" id="KW-1185">Reference proteome</keyword>
<protein>
    <submittedName>
        <fullName evidence="1">Uncharacterized protein</fullName>
    </submittedName>
</protein>
<evidence type="ECO:0000313" key="1">
    <source>
        <dbReference type="EMBL" id="CAH3175057.1"/>
    </source>
</evidence>
<dbReference type="EMBL" id="CALNXI010001690">
    <property type="protein sequence ID" value="CAH3175057.1"/>
    <property type="molecule type" value="Genomic_DNA"/>
</dbReference>
<gene>
    <name evidence="1" type="ORF">PEVE_00009891</name>
</gene>
<sequence length="118" mass="13961">MLLRSRNTKLSPPLLPGIERKEWLKLLGITFHEDPCNWDLHIDSLLSRAASRLYILRSRESDLFNRITSDTGHVLYDLLPSKRNRVLRERGHEFIPPSVKTERFKRAFVNRCLFKFIS</sequence>
<proteinExistence type="predicted"/>